<sequence length="262" mass="28966">MGCRFQLSDIAAITSSSIGAQGLGKLDSRVELEIAVREKSVPLSRCGDQLWYRALREGLRPVIVRGYPVRARPQSFSGLELSYNDLLRVSDDDVLEDYESCGSSVSEALTSPTHSDTGNSTTEVYPNSHGDVVVILRRVLRWLEHDWQSGGDGTHFVEDLLYSNASFDNDHVSRRPQQQQATNSVAQAGLTAQASPVSKGSNSGGKRRLKLPHRANRHDDDSDGEEEGLPPRKKPCKRLDSDVKFACPLWIKDPIKHRRCGG</sequence>
<dbReference type="EMBL" id="CALLCH030000015">
    <property type="protein sequence ID" value="CAI4216150.1"/>
    <property type="molecule type" value="Genomic_DNA"/>
</dbReference>
<dbReference type="Proteomes" id="UP000838763">
    <property type="component" value="Unassembled WGS sequence"/>
</dbReference>
<dbReference type="AlphaFoldDB" id="A0A9P1H556"/>
<protein>
    <submittedName>
        <fullName evidence="2">Uncharacterized protein</fullName>
    </submittedName>
</protein>
<organism evidence="2 3">
    <name type="scientific">Parascedosporium putredinis</name>
    <dbReference type="NCBI Taxonomy" id="1442378"/>
    <lineage>
        <taxon>Eukaryota</taxon>
        <taxon>Fungi</taxon>
        <taxon>Dikarya</taxon>
        <taxon>Ascomycota</taxon>
        <taxon>Pezizomycotina</taxon>
        <taxon>Sordariomycetes</taxon>
        <taxon>Hypocreomycetidae</taxon>
        <taxon>Microascales</taxon>
        <taxon>Microascaceae</taxon>
        <taxon>Parascedosporium</taxon>
    </lineage>
</organism>
<comment type="caution">
    <text evidence="2">The sequence shown here is derived from an EMBL/GenBank/DDBJ whole genome shotgun (WGS) entry which is preliminary data.</text>
</comment>
<evidence type="ECO:0000313" key="3">
    <source>
        <dbReference type="Proteomes" id="UP000838763"/>
    </source>
</evidence>
<feature type="compositionally biased region" description="Polar residues" evidence="1">
    <location>
        <begin position="175"/>
        <end position="201"/>
    </location>
</feature>
<accession>A0A9P1H556</accession>
<reference evidence="2" key="1">
    <citation type="submission" date="2022-11" db="EMBL/GenBank/DDBJ databases">
        <authorList>
            <person name="Scott C."/>
            <person name="Bruce N."/>
        </authorList>
    </citation>
    <scope>NUCLEOTIDE SEQUENCE</scope>
</reference>
<keyword evidence="3" id="KW-1185">Reference proteome</keyword>
<proteinExistence type="predicted"/>
<feature type="compositionally biased region" description="Basic residues" evidence="1">
    <location>
        <begin position="205"/>
        <end position="216"/>
    </location>
</feature>
<name>A0A9P1H556_9PEZI</name>
<feature type="region of interest" description="Disordered" evidence="1">
    <location>
        <begin position="105"/>
        <end position="125"/>
    </location>
</feature>
<gene>
    <name evidence="2" type="ORF">PPNO1_LOCUS5812</name>
</gene>
<feature type="region of interest" description="Disordered" evidence="1">
    <location>
        <begin position="170"/>
        <end position="238"/>
    </location>
</feature>
<evidence type="ECO:0000256" key="1">
    <source>
        <dbReference type="SAM" id="MobiDB-lite"/>
    </source>
</evidence>
<evidence type="ECO:0000313" key="2">
    <source>
        <dbReference type="EMBL" id="CAI4216150.1"/>
    </source>
</evidence>